<dbReference type="PANTHER" id="PTHR47387">
    <property type="entry name" value="NECTIN-2"/>
    <property type="match status" value="1"/>
</dbReference>
<feature type="domain" description="Ig-like" evidence="8">
    <location>
        <begin position="239"/>
        <end position="323"/>
    </location>
</feature>
<keyword evidence="3 6" id="KW-1133">Transmembrane helix</keyword>
<organism evidence="9 10">
    <name type="scientific">Apodemus speciosus</name>
    <name type="common">Large Japanese field mouse</name>
    <dbReference type="NCBI Taxonomy" id="105296"/>
    <lineage>
        <taxon>Eukaryota</taxon>
        <taxon>Metazoa</taxon>
        <taxon>Chordata</taxon>
        <taxon>Craniata</taxon>
        <taxon>Vertebrata</taxon>
        <taxon>Euteleostomi</taxon>
        <taxon>Mammalia</taxon>
        <taxon>Eutheria</taxon>
        <taxon>Euarchontoglires</taxon>
        <taxon>Glires</taxon>
        <taxon>Rodentia</taxon>
        <taxon>Myomorpha</taxon>
        <taxon>Muroidea</taxon>
        <taxon>Muridae</taxon>
        <taxon>Murinae</taxon>
        <taxon>Apodemus</taxon>
    </lineage>
</organism>
<accession>A0ABQ0EXA5</accession>
<evidence type="ECO:0000256" key="4">
    <source>
        <dbReference type="ARBA" id="ARBA00023136"/>
    </source>
</evidence>
<keyword evidence="5" id="KW-1015">Disulfide bond</keyword>
<dbReference type="PROSITE" id="PS50835">
    <property type="entry name" value="IG_LIKE"/>
    <property type="match status" value="3"/>
</dbReference>
<keyword evidence="4 6" id="KW-0472">Membrane</keyword>
<dbReference type="InterPro" id="IPR013783">
    <property type="entry name" value="Ig-like_fold"/>
</dbReference>
<protein>
    <submittedName>
        <fullName evidence="9">Poliovirus receptor</fullName>
    </submittedName>
</protein>
<evidence type="ECO:0000256" key="6">
    <source>
        <dbReference type="SAM" id="Phobius"/>
    </source>
</evidence>
<evidence type="ECO:0000256" key="1">
    <source>
        <dbReference type="ARBA" id="ARBA00004479"/>
    </source>
</evidence>
<dbReference type="InterPro" id="IPR007110">
    <property type="entry name" value="Ig-like_dom"/>
</dbReference>
<feature type="transmembrane region" description="Helical" evidence="6">
    <location>
        <begin position="340"/>
        <end position="362"/>
    </location>
</feature>
<evidence type="ECO:0000256" key="3">
    <source>
        <dbReference type="ARBA" id="ARBA00022989"/>
    </source>
</evidence>
<dbReference type="Gene3D" id="2.60.40.10">
    <property type="entry name" value="Immunoglobulins"/>
    <property type="match status" value="3"/>
</dbReference>
<feature type="signal peptide" evidence="7">
    <location>
        <begin position="1"/>
        <end position="17"/>
    </location>
</feature>
<dbReference type="Pfam" id="PF07686">
    <property type="entry name" value="V-set"/>
    <property type="match status" value="1"/>
</dbReference>
<dbReference type="InterPro" id="IPR052659">
    <property type="entry name" value="Nectin/PVR"/>
</dbReference>
<dbReference type="InterPro" id="IPR003599">
    <property type="entry name" value="Ig_sub"/>
</dbReference>
<name>A0ABQ0EXA5_APOSI</name>
<evidence type="ECO:0000256" key="2">
    <source>
        <dbReference type="ARBA" id="ARBA00022692"/>
    </source>
</evidence>
<dbReference type="EMBL" id="BAAFST010000007">
    <property type="protein sequence ID" value="GAB1291681.1"/>
    <property type="molecule type" value="Genomic_DNA"/>
</dbReference>
<dbReference type="InterPro" id="IPR013162">
    <property type="entry name" value="CD80_C2-set"/>
</dbReference>
<keyword evidence="7" id="KW-0732">Signal</keyword>
<proteinExistence type="predicted"/>
<feature type="domain" description="Ig-like" evidence="8">
    <location>
        <begin position="140"/>
        <end position="232"/>
    </location>
</feature>
<reference evidence="9 10" key="1">
    <citation type="submission" date="2024-08" db="EMBL/GenBank/DDBJ databases">
        <title>The draft genome of Apodemus speciosus.</title>
        <authorList>
            <person name="Nabeshima K."/>
            <person name="Suzuki S."/>
            <person name="Onuma M."/>
        </authorList>
    </citation>
    <scope>NUCLEOTIDE SEQUENCE [LARGE SCALE GENOMIC DNA]</scope>
    <source>
        <strain evidence="9">IB14-021</strain>
    </source>
</reference>
<keyword evidence="9" id="KW-0675">Receptor</keyword>
<dbReference type="SUPFAM" id="SSF48726">
    <property type="entry name" value="Immunoglobulin"/>
    <property type="match status" value="3"/>
</dbReference>
<evidence type="ECO:0000256" key="5">
    <source>
        <dbReference type="ARBA" id="ARBA00023157"/>
    </source>
</evidence>
<keyword evidence="10" id="KW-1185">Reference proteome</keyword>
<dbReference type="Pfam" id="PF08205">
    <property type="entry name" value="C2-set_2"/>
    <property type="match status" value="1"/>
</dbReference>
<keyword evidence="2 6" id="KW-0812">Transmembrane</keyword>
<gene>
    <name evidence="9" type="ORF">APTSU1_000691100</name>
</gene>
<comment type="subcellular location">
    <subcellularLocation>
        <location evidence="1">Membrane</location>
        <topology evidence="1">Single-pass type I membrane protein</topology>
    </subcellularLocation>
</comment>
<dbReference type="SMART" id="SM00406">
    <property type="entry name" value="IGv"/>
    <property type="match status" value="1"/>
</dbReference>
<dbReference type="PANTHER" id="PTHR47387:SF2">
    <property type="entry name" value="PVR CELL ADHESION MOLECULE"/>
    <property type="match status" value="1"/>
</dbReference>
<evidence type="ECO:0000313" key="10">
    <source>
        <dbReference type="Proteomes" id="UP001623349"/>
    </source>
</evidence>
<sequence length="420" mass="45195">MSWLLLLLLLLLCCALGEEGGDIAVLVPFNSTGLVGGSAGLYCSLASKRNVTITQVTWMKKKPDGSHPAVAVFHPKKGPNIAQPQKVRFLAAKQDGDLRNASLAIWDLGVDDEGVYECQIATFPTGSRSAYVWLKVFARPNNTAVALEPSPALVLQDVAKCISADGHPPGRITWSSNVNGSHREMEEPGSQPGTTTITSYYSMVPSLQADGRNITCRVEHESAREPDQLPVTLSLPYPPEVSISGYDGNWHVGLTNVILTCEAHSKPVPTHYEWNTTTGIFPHSAKPQENRLLIPTLNGLNNSIFVCKATNALGSGQGQVTILVQESPETGQRNMSTGSIVAIIIGVLVVLVLIVLFLVVWVRKHGCPLQSRSVERKDISYSTVNGVSVQDMEAKTVRADGAGVGRTQELEDITTGTLLP</sequence>
<dbReference type="SMART" id="SM00409">
    <property type="entry name" value="IG"/>
    <property type="match status" value="2"/>
</dbReference>
<evidence type="ECO:0000313" key="9">
    <source>
        <dbReference type="EMBL" id="GAB1291681.1"/>
    </source>
</evidence>
<dbReference type="Proteomes" id="UP001623349">
    <property type="component" value="Unassembled WGS sequence"/>
</dbReference>
<dbReference type="InterPro" id="IPR013106">
    <property type="entry name" value="Ig_V-set"/>
</dbReference>
<feature type="domain" description="Ig-like" evidence="8">
    <location>
        <begin position="36"/>
        <end position="120"/>
    </location>
</feature>
<comment type="caution">
    <text evidence="9">The sequence shown here is derived from an EMBL/GenBank/DDBJ whole genome shotgun (WGS) entry which is preliminary data.</text>
</comment>
<evidence type="ECO:0000259" key="8">
    <source>
        <dbReference type="PROSITE" id="PS50835"/>
    </source>
</evidence>
<evidence type="ECO:0000256" key="7">
    <source>
        <dbReference type="SAM" id="SignalP"/>
    </source>
</evidence>
<feature type="chain" id="PRO_5046927322" evidence="7">
    <location>
        <begin position="18"/>
        <end position="420"/>
    </location>
</feature>
<dbReference type="InterPro" id="IPR036179">
    <property type="entry name" value="Ig-like_dom_sf"/>
</dbReference>